<evidence type="ECO:0000313" key="2">
    <source>
        <dbReference type="EMBL" id="KAK7281578.1"/>
    </source>
</evidence>
<dbReference type="EMBL" id="JAYWIO010000002">
    <property type="protein sequence ID" value="KAK7281578.1"/>
    <property type="molecule type" value="Genomic_DNA"/>
</dbReference>
<proteinExistence type="predicted"/>
<dbReference type="Proteomes" id="UP001372338">
    <property type="component" value="Unassembled WGS sequence"/>
</dbReference>
<keyword evidence="3" id="KW-1185">Reference proteome</keyword>
<organism evidence="2 3">
    <name type="scientific">Crotalaria pallida</name>
    <name type="common">Smooth rattlebox</name>
    <name type="synonym">Crotalaria striata</name>
    <dbReference type="NCBI Taxonomy" id="3830"/>
    <lineage>
        <taxon>Eukaryota</taxon>
        <taxon>Viridiplantae</taxon>
        <taxon>Streptophyta</taxon>
        <taxon>Embryophyta</taxon>
        <taxon>Tracheophyta</taxon>
        <taxon>Spermatophyta</taxon>
        <taxon>Magnoliopsida</taxon>
        <taxon>eudicotyledons</taxon>
        <taxon>Gunneridae</taxon>
        <taxon>Pentapetalae</taxon>
        <taxon>rosids</taxon>
        <taxon>fabids</taxon>
        <taxon>Fabales</taxon>
        <taxon>Fabaceae</taxon>
        <taxon>Papilionoideae</taxon>
        <taxon>50 kb inversion clade</taxon>
        <taxon>genistoids sensu lato</taxon>
        <taxon>core genistoids</taxon>
        <taxon>Crotalarieae</taxon>
        <taxon>Crotalaria</taxon>
    </lineage>
</organism>
<comment type="caution">
    <text evidence="2">The sequence shown here is derived from an EMBL/GenBank/DDBJ whole genome shotgun (WGS) entry which is preliminary data.</text>
</comment>
<feature type="compositionally biased region" description="Basic and acidic residues" evidence="1">
    <location>
        <begin position="85"/>
        <end position="102"/>
    </location>
</feature>
<feature type="compositionally biased region" description="Basic and acidic residues" evidence="1">
    <location>
        <begin position="60"/>
        <end position="78"/>
    </location>
</feature>
<feature type="compositionally biased region" description="Basic and acidic residues" evidence="1">
    <location>
        <begin position="9"/>
        <end position="51"/>
    </location>
</feature>
<reference evidence="2 3" key="1">
    <citation type="submission" date="2024-01" db="EMBL/GenBank/DDBJ databases">
        <title>The genomes of 5 underutilized Papilionoideae crops provide insights into root nodulation and disease resistanc.</title>
        <authorList>
            <person name="Yuan L."/>
        </authorList>
    </citation>
    <scope>NUCLEOTIDE SEQUENCE [LARGE SCALE GENOMIC DNA]</scope>
    <source>
        <strain evidence="2">ZHUSHIDOU_FW_LH</strain>
        <tissue evidence="2">Leaf</tissue>
    </source>
</reference>
<evidence type="ECO:0000256" key="1">
    <source>
        <dbReference type="SAM" id="MobiDB-lite"/>
    </source>
</evidence>
<feature type="region of interest" description="Disordered" evidence="1">
    <location>
        <begin position="1"/>
        <end position="111"/>
    </location>
</feature>
<accession>A0AAN9FYC5</accession>
<protein>
    <submittedName>
        <fullName evidence="2">Uncharacterized protein</fullName>
    </submittedName>
</protein>
<gene>
    <name evidence="2" type="ORF">RIF29_09695</name>
</gene>
<dbReference type="AlphaFoldDB" id="A0AAN9FYC5"/>
<evidence type="ECO:0000313" key="3">
    <source>
        <dbReference type="Proteomes" id="UP001372338"/>
    </source>
</evidence>
<sequence>MEAAMAANRDGEIQRRRQREANGDGERTRRRESQRTKTGDGERRQQERVAAREASNGDTHGVRGSERRPETGRDDNKRGQRHERHQTETAGRRREGGEESMKKNIWSRVRP</sequence>
<name>A0AAN9FYC5_CROPI</name>